<dbReference type="SMART" id="SM00387">
    <property type="entry name" value="HATPase_c"/>
    <property type="match status" value="1"/>
</dbReference>
<evidence type="ECO:0000256" key="3">
    <source>
        <dbReference type="ARBA" id="ARBA00022553"/>
    </source>
</evidence>
<dbReference type="RefSeq" id="WP_041047044.1">
    <property type="nucleotide sequence ID" value="NZ_JXAK01000010.1"/>
</dbReference>
<dbReference type="CDD" id="cd18774">
    <property type="entry name" value="PDC2_HK_sensor"/>
    <property type="match status" value="1"/>
</dbReference>
<dbReference type="Pfam" id="PF02518">
    <property type="entry name" value="HATPase_c"/>
    <property type="match status" value="1"/>
</dbReference>
<keyword evidence="11" id="KW-1185">Reference proteome</keyword>
<name>A0ABR5AJX6_9BACL</name>
<dbReference type="InterPro" id="IPR036890">
    <property type="entry name" value="HATPase_C_sf"/>
</dbReference>
<dbReference type="EMBL" id="JXAK01000010">
    <property type="protein sequence ID" value="KIL41338.1"/>
    <property type="molecule type" value="Genomic_DNA"/>
</dbReference>
<keyword evidence="5" id="KW-0418">Kinase</keyword>
<dbReference type="Gene3D" id="6.10.340.10">
    <property type="match status" value="1"/>
</dbReference>
<feature type="coiled-coil region" evidence="7">
    <location>
        <begin position="375"/>
        <end position="402"/>
    </location>
</feature>
<dbReference type="SUPFAM" id="SSF158472">
    <property type="entry name" value="HAMP domain-like"/>
    <property type="match status" value="1"/>
</dbReference>
<comment type="caution">
    <text evidence="10">The sequence shown here is derived from an EMBL/GenBank/DDBJ whole genome shotgun (WGS) entry which is preliminary data.</text>
</comment>
<keyword evidence="3" id="KW-0597">Phosphoprotein</keyword>
<dbReference type="PROSITE" id="PS50885">
    <property type="entry name" value="HAMP"/>
    <property type="match status" value="1"/>
</dbReference>
<comment type="subcellular location">
    <subcellularLocation>
        <location evidence="1">Cell membrane</location>
        <topology evidence="1">Multi-pass membrane protein</topology>
    </subcellularLocation>
</comment>
<evidence type="ECO:0000256" key="5">
    <source>
        <dbReference type="ARBA" id="ARBA00022777"/>
    </source>
</evidence>
<proteinExistence type="predicted"/>
<dbReference type="SMART" id="SM00304">
    <property type="entry name" value="HAMP"/>
    <property type="match status" value="1"/>
</dbReference>
<evidence type="ECO:0000256" key="7">
    <source>
        <dbReference type="SAM" id="Coils"/>
    </source>
</evidence>
<keyword evidence="7" id="KW-0175">Coiled coil</keyword>
<sequence>MIRQHPIRPMTNLLRGTRIPRRLLASFLLLSLVPIGIIGYFAYRQSSEALESKIGTYSVEIMKLLKTTMRAEEQKVELLSNQIIYQGAVQQALTSYRTLTEADKASLATTVNLMLSDKSSLLENMRTMSIYTYDGEVLYDFGYEALKQQDVKRWMKQIDGNITKDIWTYAATVKGTDCILYGRLIYSQTQSGTPIGFILIAVDERMFYNLMRNIDMGAGTVLSVLDGSGTVLSSLETPLYKVGERERYGLMNKLTASRHQGEPTIVMDMPGGRYLVASDYNNIADWYVVSLVPFSYLGRESDQFLRALLVVLAVLAAACLLLALLIARSISNPLDKLVKRMERVKQGDIESEVDDPYRDELGYLSRTFNSMIRQIGRLIEQVKDEQKQKRETELQMLQAQINPHFLFNTLNSLRWTAMLSQADSVSRGLGALAELLRSTIVEKNELVTLRREMRNIDNYVTIQKARYGSSLAVEYDIPEALLDGLILKFLLQPIVENAILHGIGDRETGGRIIISAARDRALLRIAVKDDGQGMDEAAMEALTRSANRSQLAGIGVHNVAERIRLNFGEPCGIEIDSRVGEGTEVRLIVPWMSEREGRDGGDAHIDRR</sequence>
<dbReference type="PANTHER" id="PTHR34220">
    <property type="entry name" value="SENSOR HISTIDINE KINASE YPDA"/>
    <property type="match status" value="1"/>
</dbReference>
<organism evidence="10 11">
    <name type="scientific">Gordoniibacillus kamchatkensis</name>
    <dbReference type="NCBI Taxonomy" id="1590651"/>
    <lineage>
        <taxon>Bacteria</taxon>
        <taxon>Bacillati</taxon>
        <taxon>Bacillota</taxon>
        <taxon>Bacilli</taxon>
        <taxon>Bacillales</taxon>
        <taxon>Paenibacillaceae</taxon>
        <taxon>Gordoniibacillus</taxon>
    </lineage>
</organism>
<evidence type="ECO:0000256" key="6">
    <source>
        <dbReference type="ARBA" id="ARBA00023136"/>
    </source>
</evidence>
<evidence type="ECO:0000313" key="10">
    <source>
        <dbReference type="EMBL" id="KIL41338.1"/>
    </source>
</evidence>
<keyword evidence="8" id="KW-1133">Transmembrane helix</keyword>
<evidence type="ECO:0000313" key="11">
    <source>
        <dbReference type="Proteomes" id="UP000031967"/>
    </source>
</evidence>
<keyword evidence="4" id="KW-0808">Transferase</keyword>
<evidence type="ECO:0000256" key="4">
    <source>
        <dbReference type="ARBA" id="ARBA00022679"/>
    </source>
</evidence>
<dbReference type="Proteomes" id="UP000031967">
    <property type="component" value="Unassembled WGS sequence"/>
</dbReference>
<keyword evidence="2" id="KW-1003">Cell membrane</keyword>
<evidence type="ECO:0000259" key="9">
    <source>
        <dbReference type="PROSITE" id="PS50885"/>
    </source>
</evidence>
<protein>
    <recommendedName>
        <fullName evidence="9">HAMP domain-containing protein</fullName>
    </recommendedName>
</protein>
<gene>
    <name evidence="10" type="ORF">SD70_07780</name>
</gene>
<dbReference type="InterPro" id="IPR003594">
    <property type="entry name" value="HATPase_dom"/>
</dbReference>
<keyword evidence="8" id="KW-0812">Transmembrane</keyword>
<dbReference type="SUPFAM" id="SSF55874">
    <property type="entry name" value="ATPase domain of HSP90 chaperone/DNA topoisomerase II/histidine kinase"/>
    <property type="match status" value="1"/>
</dbReference>
<evidence type="ECO:0000256" key="1">
    <source>
        <dbReference type="ARBA" id="ARBA00004651"/>
    </source>
</evidence>
<dbReference type="PANTHER" id="PTHR34220:SF7">
    <property type="entry name" value="SENSOR HISTIDINE KINASE YPDA"/>
    <property type="match status" value="1"/>
</dbReference>
<feature type="transmembrane region" description="Helical" evidence="8">
    <location>
        <begin position="23"/>
        <end position="43"/>
    </location>
</feature>
<reference evidence="10 11" key="1">
    <citation type="submission" date="2014-12" db="EMBL/GenBank/DDBJ databases">
        <title>Draft genome sequence of Paenibacillus kamchatkensis strain B-2647.</title>
        <authorList>
            <person name="Karlyshev A.V."/>
            <person name="Kudryashova E.B."/>
        </authorList>
    </citation>
    <scope>NUCLEOTIDE SEQUENCE [LARGE SCALE GENOMIC DNA]</scope>
    <source>
        <strain evidence="10 11">VKM B-2647</strain>
    </source>
</reference>
<evidence type="ECO:0000256" key="8">
    <source>
        <dbReference type="SAM" id="Phobius"/>
    </source>
</evidence>
<accession>A0ABR5AJX6</accession>
<dbReference type="InterPro" id="IPR010559">
    <property type="entry name" value="Sig_transdc_His_kin_internal"/>
</dbReference>
<dbReference type="Pfam" id="PF00672">
    <property type="entry name" value="HAMP"/>
    <property type="match status" value="1"/>
</dbReference>
<dbReference type="CDD" id="cd06225">
    <property type="entry name" value="HAMP"/>
    <property type="match status" value="1"/>
</dbReference>
<feature type="transmembrane region" description="Helical" evidence="8">
    <location>
        <begin position="304"/>
        <end position="327"/>
    </location>
</feature>
<feature type="domain" description="HAMP" evidence="9">
    <location>
        <begin position="328"/>
        <end position="380"/>
    </location>
</feature>
<dbReference type="Pfam" id="PF06580">
    <property type="entry name" value="His_kinase"/>
    <property type="match status" value="1"/>
</dbReference>
<dbReference type="InterPro" id="IPR003660">
    <property type="entry name" value="HAMP_dom"/>
</dbReference>
<dbReference type="InterPro" id="IPR050640">
    <property type="entry name" value="Bact_2-comp_sensor_kinase"/>
</dbReference>
<evidence type="ECO:0000256" key="2">
    <source>
        <dbReference type="ARBA" id="ARBA00022475"/>
    </source>
</evidence>
<keyword evidence="6 8" id="KW-0472">Membrane</keyword>
<dbReference type="Gene3D" id="3.30.565.10">
    <property type="entry name" value="Histidine kinase-like ATPase, C-terminal domain"/>
    <property type="match status" value="1"/>
</dbReference>